<dbReference type="EMBL" id="JAVTTO010000004">
    <property type="protein sequence ID" value="MDT7832843.1"/>
    <property type="molecule type" value="Genomic_DNA"/>
</dbReference>
<name>A0ABU3LHB5_9FLAO</name>
<evidence type="ECO:0000259" key="1">
    <source>
        <dbReference type="Pfam" id="PF07705"/>
    </source>
</evidence>
<dbReference type="Pfam" id="PF07705">
    <property type="entry name" value="CARDB"/>
    <property type="match status" value="1"/>
</dbReference>
<dbReference type="Proteomes" id="UP001257277">
    <property type="component" value="Unassembled WGS sequence"/>
</dbReference>
<keyword evidence="3" id="KW-1185">Reference proteome</keyword>
<sequence length="590" mass="65772">MRVFLLLLAFSCFLETKGQDVQLFKQFGGRIDFTMIGNTLNTAENGFFSPCVINTVSSATLTLQPTDTIRAAYLYWAGSGAGDFQVRLNDSIINSTRVFRDTLQPQNLEFFSAFAEVTDQIKEEGNTTYTLSEFDLTSVIPTYCPNGTNFGGWAIVIVYKDDTLPLNQVNVYDGLQHVPTALTIQLNNLNVIDNDDAKIGFVAWEGDAGLSVNESLRVNGNLISNPPLNPATNAFNGTNSFTNQSGVFNMDIDFYNIQNNIAIGDNSATVSLTSGQDFVMVNTIVTKLNSQLPDATVTIDNVTITNCNDRIVDVDFTIHNQNSTDALPINTEVTVYINDALTESLSTLNEIPIGGSESRTITLTIPENVLPDFDIRIVVDEQDLILESDENNNVDVESINYPPPPDIIQLNSITVCNKGFDTGDFDLTQTADFLRQQYASDVVFRWYPSQDDLMNDTNEIDPSFTYNNISRPQTIYIKTEHSATGCFSINTMILEIENCPPTVYNLFSPNGDGANEEFVIEGLKNVYVNYQLRIYNRYGSLVYRGNNDTPNWKGTHLNTNKRLPEGTYFYALELNDTVNKPITGWVYLNR</sequence>
<accession>A0ABU3LHB5</accession>
<dbReference type="InterPro" id="IPR011635">
    <property type="entry name" value="CARDB"/>
</dbReference>
<dbReference type="InterPro" id="IPR013783">
    <property type="entry name" value="Ig-like_fold"/>
</dbReference>
<dbReference type="Pfam" id="PF13585">
    <property type="entry name" value="CHU_C"/>
    <property type="match status" value="1"/>
</dbReference>
<protein>
    <submittedName>
        <fullName evidence="2">Gliding motility-associated C-terminal domain-containing protein</fullName>
    </submittedName>
</protein>
<proteinExistence type="predicted"/>
<dbReference type="RefSeq" id="WP_349242096.1">
    <property type="nucleotide sequence ID" value="NZ_JAVTTO010000004.1"/>
</dbReference>
<gene>
    <name evidence="2" type="ORF">RQM59_10665</name>
</gene>
<dbReference type="InterPro" id="IPR026341">
    <property type="entry name" value="T9SS_type_B"/>
</dbReference>
<dbReference type="Gene3D" id="2.60.40.10">
    <property type="entry name" value="Immunoglobulins"/>
    <property type="match status" value="1"/>
</dbReference>
<organism evidence="2 3">
    <name type="scientific">Asprobacillus argus</name>
    <dbReference type="NCBI Taxonomy" id="3076534"/>
    <lineage>
        <taxon>Bacteria</taxon>
        <taxon>Pseudomonadati</taxon>
        <taxon>Bacteroidota</taxon>
        <taxon>Flavobacteriia</taxon>
        <taxon>Flavobacteriales</taxon>
        <taxon>Flavobacteriaceae</taxon>
        <taxon>Asprobacillus</taxon>
    </lineage>
</organism>
<reference evidence="2 3" key="1">
    <citation type="submission" date="2023-09" db="EMBL/GenBank/DDBJ databases">
        <title>Novel taxa isolated from Blanes Bay.</title>
        <authorList>
            <person name="Rey-Velasco X."/>
            <person name="Lucena T."/>
        </authorList>
    </citation>
    <scope>NUCLEOTIDE SEQUENCE [LARGE SCALE GENOMIC DNA]</scope>
    <source>
        <strain evidence="2 3">S356</strain>
    </source>
</reference>
<evidence type="ECO:0000313" key="3">
    <source>
        <dbReference type="Proteomes" id="UP001257277"/>
    </source>
</evidence>
<comment type="caution">
    <text evidence="2">The sequence shown here is derived from an EMBL/GenBank/DDBJ whole genome shotgun (WGS) entry which is preliminary data.</text>
</comment>
<dbReference type="NCBIfam" id="TIGR04131">
    <property type="entry name" value="Bac_Flav_CTERM"/>
    <property type="match status" value="1"/>
</dbReference>
<evidence type="ECO:0000313" key="2">
    <source>
        <dbReference type="EMBL" id="MDT7832843.1"/>
    </source>
</evidence>
<feature type="domain" description="CARDB" evidence="1">
    <location>
        <begin position="293"/>
        <end position="394"/>
    </location>
</feature>